<keyword evidence="2" id="KW-0805">Transcription regulation</keyword>
<dbReference type="EMBL" id="JBBWWQ010000016">
    <property type="protein sequence ID" value="KAK8925697.1"/>
    <property type="molecule type" value="Genomic_DNA"/>
</dbReference>
<dbReference type="InterPro" id="IPR036879">
    <property type="entry name" value="TF_MADSbox_sf"/>
</dbReference>
<dbReference type="GO" id="GO:0046983">
    <property type="term" value="F:protein dimerization activity"/>
    <property type="evidence" value="ECO:0007669"/>
    <property type="project" value="InterPro"/>
</dbReference>
<sequence>MTRKKTRLAYIAGTAARNATLRKRRLGLLKKVRELSILCDLPACAIIYAPNETQPEVWPSAEAARDLLRQFDAADGAAKADNMMNQEKFLAKRLVKMRTQLGRVMTDNADLNGELLLRRCLAGRPFSWLGWDDLVLVDRAIYCRAEAVKARILQISRTVNDNPLYPPLPFLHPPPLLSPEVEEGFRIDGSLIAVDEIQNKIFWMAAVPPACRMPEVELKQGIFIESELKSGELGELGLAIAARSEAAETQLHHLSKEYSGGGAFQPSTPLLFPPSLILSPVEVGVMETEDLPEGYGGAAAAAAAECSLPEMGGFGVSLEQEQGTASENSLPTWEELESYFLMD</sequence>
<evidence type="ECO:0000256" key="1">
    <source>
        <dbReference type="ARBA" id="ARBA00004123"/>
    </source>
</evidence>
<dbReference type="AlphaFoldDB" id="A0AAP0FYH8"/>
<keyword evidence="8" id="KW-1185">Reference proteome</keyword>
<evidence type="ECO:0000256" key="4">
    <source>
        <dbReference type="ARBA" id="ARBA00023163"/>
    </source>
</evidence>
<dbReference type="InterPro" id="IPR002100">
    <property type="entry name" value="TF_MADSbox"/>
</dbReference>
<evidence type="ECO:0000313" key="7">
    <source>
        <dbReference type="EMBL" id="KAK8925697.1"/>
    </source>
</evidence>
<keyword evidence="5" id="KW-0539">Nucleus</keyword>
<dbReference type="Proteomes" id="UP001418222">
    <property type="component" value="Unassembled WGS sequence"/>
</dbReference>
<dbReference type="CDD" id="cd00266">
    <property type="entry name" value="MADS_SRF_like"/>
    <property type="match status" value="1"/>
</dbReference>
<dbReference type="GO" id="GO:0000981">
    <property type="term" value="F:DNA-binding transcription factor activity, RNA polymerase II-specific"/>
    <property type="evidence" value="ECO:0007669"/>
    <property type="project" value="InterPro"/>
</dbReference>
<dbReference type="GO" id="GO:0000987">
    <property type="term" value="F:cis-regulatory region sequence-specific DNA binding"/>
    <property type="evidence" value="ECO:0007669"/>
    <property type="project" value="InterPro"/>
</dbReference>
<dbReference type="GO" id="GO:0045944">
    <property type="term" value="P:positive regulation of transcription by RNA polymerase II"/>
    <property type="evidence" value="ECO:0007669"/>
    <property type="project" value="InterPro"/>
</dbReference>
<dbReference type="SMART" id="SM00432">
    <property type="entry name" value="MADS"/>
    <property type="match status" value="1"/>
</dbReference>
<feature type="domain" description="MADS-box" evidence="6">
    <location>
        <begin position="1"/>
        <end position="51"/>
    </location>
</feature>
<proteinExistence type="predicted"/>
<accession>A0AAP0FYH8</accession>
<evidence type="ECO:0000256" key="3">
    <source>
        <dbReference type="ARBA" id="ARBA00023125"/>
    </source>
</evidence>
<protein>
    <submittedName>
        <fullName evidence="7">Agamous-like MADS-box protein AGL80</fullName>
    </submittedName>
</protein>
<dbReference type="Pfam" id="PF00319">
    <property type="entry name" value="SRF-TF"/>
    <property type="match status" value="1"/>
</dbReference>
<dbReference type="PROSITE" id="PS50066">
    <property type="entry name" value="MADS_BOX_2"/>
    <property type="match status" value="1"/>
</dbReference>
<dbReference type="GO" id="GO:0005634">
    <property type="term" value="C:nucleus"/>
    <property type="evidence" value="ECO:0007669"/>
    <property type="project" value="UniProtKB-SubCell"/>
</dbReference>
<evidence type="ECO:0000259" key="6">
    <source>
        <dbReference type="PROSITE" id="PS50066"/>
    </source>
</evidence>
<dbReference type="Gene3D" id="3.40.1810.10">
    <property type="entry name" value="Transcription factor, MADS-box"/>
    <property type="match status" value="1"/>
</dbReference>
<evidence type="ECO:0000313" key="8">
    <source>
        <dbReference type="Proteomes" id="UP001418222"/>
    </source>
</evidence>
<name>A0AAP0FYH8_9ASPA</name>
<comment type="subcellular location">
    <subcellularLocation>
        <location evidence="1">Nucleus</location>
    </subcellularLocation>
</comment>
<dbReference type="InterPro" id="IPR033897">
    <property type="entry name" value="SRF-like_MADS-box"/>
</dbReference>
<keyword evidence="4" id="KW-0804">Transcription</keyword>
<keyword evidence="3" id="KW-0238">DNA-binding</keyword>
<dbReference type="PRINTS" id="PR00404">
    <property type="entry name" value="MADSDOMAIN"/>
</dbReference>
<comment type="caution">
    <text evidence="7">The sequence shown here is derived from an EMBL/GenBank/DDBJ whole genome shotgun (WGS) entry which is preliminary data.</text>
</comment>
<gene>
    <name evidence="7" type="primary">AGL80</name>
    <name evidence="7" type="ORF">KSP39_PZI018656</name>
</gene>
<evidence type="ECO:0000256" key="5">
    <source>
        <dbReference type="ARBA" id="ARBA00023242"/>
    </source>
</evidence>
<evidence type="ECO:0000256" key="2">
    <source>
        <dbReference type="ARBA" id="ARBA00023015"/>
    </source>
</evidence>
<organism evidence="7 8">
    <name type="scientific">Platanthera zijinensis</name>
    <dbReference type="NCBI Taxonomy" id="2320716"/>
    <lineage>
        <taxon>Eukaryota</taxon>
        <taxon>Viridiplantae</taxon>
        <taxon>Streptophyta</taxon>
        <taxon>Embryophyta</taxon>
        <taxon>Tracheophyta</taxon>
        <taxon>Spermatophyta</taxon>
        <taxon>Magnoliopsida</taxon>
        <taxon>Liliopsida</taxon>
        <taxon>Asparagales</taxon>
        <taxon>Orchidaceae</taxon>
        <taxon>Orchidoideae</taxon>
        <taxon>Orchideae</taxon>
        <taxon>Orchidinae</taxon>
        <taxon>Platanthera</taxon>
    </lineage>
</organism>
<reference evidence="7 8" key="1">
    <citation type="journal article" date="2022" name="Nat. Plants">
        <title>Genomes of leafy and leafless Platanthera orchids illuminate the evolution of mycoheterotrophy.</title>
        <authorList>
            <person name="Li M.H."/>
            <person name="Liu K.W."/>
            <person name="Li Z."/>
            <person name="Lu H.C."/>
            <person name="Ye Q.L."/>
            <person name="Zhang D."/>
            <person name="Wang J.Y."/>
            <person name="Li Y.F."/>
            <person name="Zhong Z.M."/>
            <person name="Liu X."/>
            <person name="Yu X."/>
            <person name="Liu D.K."/>
            <person name="Tu X.D."/>
            <person name="Liu B."/>
            <person name="Hao Y."/>
            <person name="Liao X.Y."/>
            <person name="Jiang Y.T."/>
            <person name="Sun W.H."/>
            <person name="Chen J."/>
            <person name="Chen Y.Q."/>
            <person name="Ai Y."/>
            <person name="Zhai J.W."/>
            <person name="Wu S.S."/>
            <person name="Zhou Z."/>
            <person name="Hsiao Y.Y."/>
            <person name="Wu W.L."/>
            <person name="Chen Y.Y."/>
            <person name="Lin Y.F."/>
            <person name="Hsu J.L."/>
            <person name="Li C.Y."/>
            <person name="Wang Z.W."/>
            <person name="Zhao X."/>
            <person name="Zhong W.Y."/>
            <person name="Ma X.K."/>
            <person name="Ma L."/>
            <person name="Huang J."/>
            <person name="Chen G.Z."/>
            <person name="Huang M.Z."/>
            <person name="Huang L."/>
            <person name="Peng D.H."/>
            <person name="Luo Y.B."/>
            <person name="Zou S.Q."/>
            <person name="Chen S.P."/>
            <person name="Lan S."/>
            <person name="Tsai W.C."/>
            <person name="Van de Peer Y."/>
            <person name="Liu Z.J."/>
        </authorList>
    </citation>
    <scope>NUCLEOTIDE SEQUENCE [LARGE SCALE GENOMIC DNA]</scope>
    <source>
        <strain evidence="7">Lor287</strain>
    </source>
</reference>
<dbReference type="SUPFAM" id="SSF55455">
    <property type="entry name" value="SRF-like"/>
    <property type="match status" value="1"/>
</dbReference>